<evidence type="ECO:0000313" key="6">
    <source>
        <dbReference type="EMBL" id="THD66454.1"/>
    </source>
</evidence>
<dbReference type="Gene3D" id="3.40.640.10">
    <property type="entry name" value="Type I PLP-dependent aspartate aminotransferase-like (Major domain)"/>
    <property type="match status" value="1"/>
</dbReference>
<sequence length="1005" mass="113214">MKNHLKDQLVTQLLSQHYGIHGNIKPLDGEVDHNYMVLIGQQPAYIFKISPAGISPDVHKFQLDLHDHLANKELKTPEVIATLENNKSGYFTDAQGNERLFRLMTWIPGRLWSEVNPVTDELRLSLGRVAGDLTAGLQDFRHPMAERTFEWDIAQAGWTMNHREVFNAEQKELLNYFQELFKGQEAQYTSLRKAVVHNDVNDNNIIVSQDLLQPHVIAIIDFGDAIYTQVINDLAVCCVYAIMDCNDPLSAAIPVIKGYHEAFSLQQEELKHLYMAIGMRMVISLTKSALNKVAEPDNAYLTISEKPLWTLLKKWRNVSADLAHYTFRSTCGYTPHPDETAFKEWAANKEFTVQQIFPLSGKSGISHLDLSISGTWLGLKKNYNNPEYFDYQIQQDQKKDPEAILAGGYLEPRPVYTTDEYVKWGNKGREYRTVHLGVDFWLPAQTPVHALFDGEVITAYNDAGDKEYGGLIILRHQEDDLVFYTLYGHLSMASIDRVIMGQYISKGELIGYLGPYPENGNWAPHLHFQIMLSMLDYEIDFPGVTYPEQQKVWGSICPDPNLLFKEKALQKNKDRVKEQTLAYRKTHLGKSMSLQYREPLEIVRGNGIYLMDKEGNQYLDTVNNVAHLGHEHPEVVQAGQDQMAVLNTNTRYLNEHINNLAASILETLPAELSVLHFVNSGSEANDLALRMVEAVTGSKDMLVSEIGYHGHTARCIEISSYKFDGKGGKGAPAHTHVFPLPDSYRGIHRGKHSAANYVEEVAKIMDRLEKAGRKLGGLILEPIISCGGQVELPEGFLGEVYTLVREKGGLCISDEVQTGCGRVGDHFWGFQLHGVVPDIVTIGKPLGNGHPVAAVACTEEVAERFANGMEYFNTFGGNPVSCVIANKILEIVKRDQLQDHARKMGGYLKSELEKLQKDFPVIGEVRGQGLFLGIELADDKRNPEPEKAAYLVNRMKDHKILMSTDGADNNVIKIKPPMIFSKENAREVVYYLNKILREDFMVSNR</sequence>
<dbReference type="InterPro" id="IPR011055">
    <property type="entry name" value="Dup_hybrid_motif"/>
</dbReference>
<dbReference type="PROSITE" id="PS00600">
    <property type="entry name" value="AA_TRANSFER_CLASS_3"/>
    <property type="match status" value="1"/>
</dbReference>
<name>A0A4V6RRS4_9FLAO</name>
<dbReference type="Pfam" id="PF00202">
    <property type="entry name" value="Aminotran_3"/>
    <property type="match status" value="1"/>
</dbReference>
<keyword evidence="6" id="KW-0808">Transferase</keyword>
<comment type="similarity">
    <text evidence="2">Belongs to the class-III pyridoxal-phosphate-dependent aminotransferase family.</text>
</comment>
<dbReference type="SUPFAM" id="SSF53383">
    <property type="entry name" value="PLP-dependent transferases"/>
    <property type="match status" value="1"/>
</dbReference>
<reference evidence="6 7" key="1">
    <citation type="submission" date="2019-04" db="EMBL/GenBank/DDBJ databases">
        <title>Draft genome sequence of Robertkochia marina CC-AMO-30D.</title>
        <authorList>
            <person name="Hameed A."/>
            <person name="Lin S.-Y."/>
            <person name="Shahina M."/>
            <person name="Lai W.-A."/>
            <person name="Young C.-C."/>
        </authorList>
    </citation>
    <scope>NUCLEOTIDE SEQUENCE [LARGE SCALE GENOMIC DNA]</scope>
    <source>
        <strain evidence="6 7">CC-AMO-30D</strain>
    </source>
</reference>
<dbReference type="InterPro" id="IPR002575">
    <property type="entry name" value="Aminoglycoside_PTrfase"/>
</dbReference>
<dbReference type="EMBL" id="SSMC01000003">
    <property type="protein sequence ID" value="THD66454.1"/>
    <property type="molecule type" value="Genomic_DNA"/>
</dbReference>
<dbReference type="CDD" id="cd00610">
    <property type="entry name" value="OAT_like"/>
    <property type="match status" value="1"/>
</dbReference>
<proteinExistence type="inferred from homology"/>
<dbReference type="SUPFAM" id="SSF51261">
    <property type="entry name" value="Duplicated hybrid motif"/>
    <property type="match status" value="1"/>
</dbReference>
<protein>
    <submittedName>
        <fullName evidence="6">Aminotransferase class III-fold pyridoxal phosphate-dependent enzyme</fullName>
    </submittedName>
</protein>
<keyword evidence="6" id="KW-0032">Aminotransferase</keyword>
<dbReference type="InterPro" id="IPR015421">
    <property type="entry name" value="PyrdxlP-dep_Trfase_major"/>
</dbReference>
<evidence type="ECO:0000259" key="5">
    <source>
        <dbReference type="Pfam" id="PF01636"/>
    </source>
</evidence>
<evidence type="ECO:0000256" key="3">
    <source>
        <dbReference type="ARBA" id="ARBA00022898"/>
    </source>
</evidence>
<dbReference type="SUPFAM" id="SSF56112">
    <property type="entry name" value="Protein kinase-like (PK-like)"/>
    <property type="match status" value="1"/>
</dbReference>
<dbReference type="InterPro" id="IPR015422">
    <property type="entry name" value="PyrdxlP-dep_Trfase_small"/>
</dbReference>
<dbReference type="RefSeq" id="WP_136336525.1">
    <property type="nucleotide sequence ID" value="NZ_QXMP01000006.1"/>
</dbReference>
<dbReference type="Proteomes" id="UP000305939">
    <property type="component" value="Unassembled WGS sequence"/>
</dbReference>
<evidence type="ECO:0000256" key="1">
    <source>
        <dbReference type="ARBA" id="ARBA00001933"/>
    </source>
</evidence>
<evidence type="ECO:0000256" key="2">
    <source>
        <dbReference type="ARBA" id="ARBA00008954"/>
    </source>
</evidence>
<dbReference type="InterPro" id="IPR049704">
    <property type="entry name" value="Aminotrans_3_PPA_site"/>
</dbReference>
<gene>
    <name evidence="6" type="ORF">E7Z59_11650</name>
</gene>
<dbReference type="Gene3D" id="3.90.1200.10">
    <property type="match status" value="1"/>
</dbReference>
<dbReference type="PANTHER" id="PTHR45688">
    <property type="match status" value="1"/>
</dbReference>
<dbReference type="InterPro" id="IPR016047">
    <property type="entry name" value="M23ase_b-sheet_dom"/>
</dbReference>
<feature type="domain" description="Aminoglycoside phosphotransferase" evidence="5">
    <location>
        <begin position="24"/>
        <end position="240"/>
    </location>
</feature>
<dbReference type="AlphaFoldDB" id="A0A4V6RRS4"/>
<dbReference type="GO" id="GO:0008483">
    <property type="term" value="F:transaminase activity"/>
    <property type="evidence" value="ECO:0007669"/>
    <property type="project" value="UniProtKB-KW"/>
</dbReference>
<keyword evidence="3" id="KW-0663">Pyridoxal phosphate</keyword>
<dbReference type="Gene3D" id="2.70.70.10">
    <property type="entry name" value="Glucose Permease (Domain IIA)"/>
    <property type="match status" value="1"/>
</dbReference>
<dbReference type="PANTHER" id="PTHR45688:SF13">
    <property type="entry name" value="ALANINE--GLYOXYLATE AMINOTRANSFERASE 2-LIKE"/>
    <property type="match status" value="1"/>
</dbReference>
<evidence type="ECO:0000259" key="4">
    <source>
        <dbReference type="Pfam" id="PF01551"/>
    </source>
</evidence>
<evidence type="ECO:0000313" key="7">
    <source>
        <dbReference type="Proteomes" id="UP000305939"/>
    </source>
</evidence>
<dbReference type="Gene3D" id="3.30.200.20">
    <property type="entry name" value="Phosphorylase Kinase, domain 1"/>
    <property type="match status" value="1"/>
</dbReference>
<dbReference type="CDD" id="cd12797">
    <property type="entry name" value="M23_peptidase"/>
    <property type="match status" value="1"/>
</dbReference>
<keyword evidence="7" id="KW-1185">Reference proteome</keyword>
<dbReference type="Pfam" id="PF01636">
    <property type="entry name" value="APH"/>
    <property type="match status" value="1"/>
</dbReference>
<dbReference type="GO" id="GO:0030170">
    <property type="term" value="F:pyridoxal phosphate binding"/>
    <property type="evidence" value="ECO:0007669"/>
    <property type="project" value="InterPro"/>
</dbReference>
<dbReference type="InterPro" id="IPR015424">
    <property type="entry name" value="PyrdxlP-dep_Trfase"/>
</dbReference>
<dbReference type="InterPro" id="IPR011009">
    <property type="entry name" value="Kinase-like_dom_sf"/>
</dbReference>
<dbReference type="InterPro" id="IPR005814">
    <property type="entry name" value="Aminotrans_3"/>
</dbReference>
<dbReference type="Gene3D" id="3.90.1150.10">
    <property type="entry name" value="Aspartate Aminotransferase, domain 1"/>
    <property type="match status" value="1"/>
</dbReference>
<feature type="domain" description="M23ase beta-sheet core" evidence="4">
    <location>
        <begin position="434"/>
        <end position="531"/>
    </location>
</feature>
<organism evidence="6 7">
    <name type="scientific">Robertkochia marina</name>
    <dbReference type="NCBI Taxonomy" id="1227945"/>
    <lineage>
        <taxon>Bacteria</taxon>
        <taxon>Pseudomonadati</taxon>
        <taxon>Bacteroidota</taxon>
        <taxon>Flavobacteriia</taxon>
        <taxon>Flavobacteriales</taxon>
        <taxon>Flavobacteriaceae</taxon>
        <taxon>Robertkochia</taxon>
    </lineage>
</organism>
<comment type="caution">
    <text evidence="6">The sequence shown here is derived from an EMBL/GenBank/DDBJ whole genome shotgun (WGS) entry which is preliminary data.</text>
</comment>
<accession>A0A4V6RRS4</accession>
<dbReference type="Pfam" id="PF01551">
    <property type="entry name" value="Peptidase_M23"/>
    <property type="match status" value="1"/>
</dbReference>
<dbReference type="OrthoDB" id="9801052at2"/>
<comment type="cofactor">
    <cofactor evidence="1">
        <name>pyridoxal 5'-phosphate</name>
        <dbReference type="ChEBI" id="CHEBI:597326"/>
    </cofactor>
</comment>